<reference evidence="2" key="1">
    <citation type="submission" date="2022-01" db="EMBL/GenBank/DDBJ databases">
        <authorList>
            <person name="King R."/>
        </authorList>
    </citation>
    <scope>NUCLEOTIDE SEQUENCE</scope>
</reference>
<evidence type="ECO:0000256" key="1">
    <source>
        <dbReference type="SAM" id="SignalP"/>
    </source>
</evidence>
<name>A0A9P0G824_9CUCU</name>
<protein>
    <submittedName>
        <fullName evidence="2">Uncharacterized protein</fullName>
    </submittedName>
</protein>
<accession>A0A9P0G824</accession>
<feature type="signal peptide" evidence="1">
    <location>
        <begin position="1"/>
        <end position="20"/>
    </location>
</feature>
<keyword evidence="3" id="KW-1185">Reference proteome</keyword>
<proteinExistence type="predicted"/>
<dbReference type="EMBL" id="OV651822">
    <property type="protein sequence ID" value="CAH1100340.1"/>
    <property type="molecule type" value="Genomic_DNA"/>
</dbReference>
<evidence type="ECO:0000313" key="3">
    <source>
        <dbReference type="Proteomes" id="UP001153636"/>
    </source>
</evidence>
<keyword evidence="1" id="KW-0732">Signal</keyword>
<evidence type="ECO:0000313" key="2">
    <source>
        <dbReference type="EMBL" id="CAH1100340.1"/>
    </source>
</evidence>
<dbReference type="OrthoDB" id="6712663at2759"/>
<organism evidence="2 3">
    <name type="scientific">Psylliodes chrysocephalus</name>
    <dbReference type="NCBI Taxonomy" id="3402493"/>
    <lineage>
        <taxon>Eukaryota</taxon>
        <taxon>Metazoa</taxon>
        <taxon>Ecdysozoa</taxon>
        <taxon>Arthropoda</taxon>
        <taxon>Hexapoda</taxon>
        <taxon>Insecta</taxon>
        <taxon>Pterygota</taxon>
        <taxon>Neoptera</taxon>
        <taxon>Endopterygota</taxon>
        <taxon>Coleoptera</taxon>
        <taxon>Polyphaga</taxon>
        <taxon>Cucujiformia</taxon>
        <taxon>Chrysomeloidea</taxon>
        <taxon>Chrysomelidae</taxon>
        <taxon>Galerucinae</taxon>
        <taxon>Alticini</taxon>
        <taxon>Psylliodes</taxon>
    </lineage>
</organism>
<feature type="chain" id="PRO_5040196074" evidence="1">
    <location>
        <begin position="21"/>
        <end position="228"/>
    </location>
</feature>
<dbReference type="AlphaFoldDB" id="A0A9P0G824"/>
<gene>
    <name evidence="2" type="ORF">PSYICH_LOCUS2062</name>
</gene>
<dbReference type="Proteomes" id="UP001153636">
    <property type="component" value="Chromosome 10"/>
</dbReference>
<sequence>MTWIVRTFFVLLGFTLAVKADLDKQPVSKLVILSGSPIAYGYMTRMKQNIINSCKENGHNIENDLEKTYDDLVNCVNKTTLYVEKKKEYLKNLDDCSKLPIQKAKHCLTKEQQYYPDVLLKIAKSQINFICDHYETIKNDLISCVKTYEKQDVRSQLSKCISDINGSVKDTSPIPSSFSAFCQKYSPSHRCFSDILNKECKQYPKLKQFGDDYNLAMSFPCTQKSFNM</sequence>